<feature type="non-terminal residue" evidence="1">
    <location>
        <position position="77"/>
    </location>
</feature>
<proteinExistence type="predicted"/>
<sequence>ELLGAQVTPALGMLDVRLPLVLAKDSVTPDDEQGSSIINPSVIFLDAGRLAVAARLHRREMHMTWGHYQGASVQVLE</sequence>
<name>A0A813LFX4_POLGL</name>
<dbReference type="Proteomes" id="UP000626109">
    <property type="component" value="Unassembled WGS sequence"/>
</dbReference>
<dbReference type="EMBL" id="CAJNNW010036255">
    <property type="protein sequence ID" value="CAE8732972.1"/>
    <property type="molecule type" value="Genomic_DNA"/>
</dbReference>
<dbReference type="AlphaFoldDB" id="A0A813LFX4"/>
<gene>
    <name evidence="1" type="ORF">PGLA2088_LOCUS46621</name>
</gene>
<feature type="non-terminal residue" evidence="1">
    <location>
        <position position="1"/>
    </location>
</feature>
<comment type="caution">
    <text evidence="1">The sequence shown here is derived from an EMBL/GenBank/DDBJ whole genome shotgun (WGS) entry which is preliminary data.</text>
</comment>
<evidence type="ECO:0000313" key="2">
    <source>
        <dbReference type="Proteomes" id="UP000626109"/>
    </source>
</evidence>
<protein>
    <submittedName>
        <fullName evidence="1">Uncharacterized protein</fullName>
    </submittedName>
</protein>
<organism evidence="1 2">
    <name type="scientific">Polarella glacialis</name>
    <name type="common">Dinoflagellate</name>
    <dbReference type="NCBI Taxonomy" id="89957"/>
    <lineage>
        <taxon>Eukaryota</taxon>
        <taxon>Sar</taxon>
        <taxon>Alveolata</taxon>
        <taxon>Dinophyceae</taxon>
        <taxon>Suessiales</taxon>
        <taxon>Suessiaceae</taxon>
        <taxon>Polarella</taxon>
    </lineage>
</organism>
<reference evidence="1" key="1">
    <citation type="submission" date="2021-02" db="EMBL/GenBank/DDBJ databases">
        <authorList>
            <person name="Dougan E. K."/>
            <person name="Rhodes N."/>
            <person name="Thang M."/>
            <person name="Chan C."/>
        </authorList>
    </citation>
    <scope>NUCLEOTIDE SEQUENCE</scope>
</reference>
<accession>A0A813LFX4</accession>
<evidence type="ECO:0000313" key="1">
    <source>
        <dbReference type="EMBL" id="CAE8732972.1"/>
    </source>
</evidence>